<dbReference type="InterPro" id="IPR006015">
    <property type="entry name" value="Universal_stress_UspA"/>
</dbReference>
<dbReference type="AlphaFoldDB" id="A0A285N365"/>
<evidence type="ECO:0000256" key="2">
    <source>
        <dbReference type="SAM" id="Coils"/>
    </source>
</evidence>
<dbReference type="RefSeq" id="WP_097007288.1">
    <property type="nucleotide sequence ID" value="NZ_OBEJ01000001.1"/>
</dbReference>
<comment type="similarity">
    <text evidence="1">Belongs to the universal stress protein A family.</text>
</comment>
<evidence type="ECO:0000313" key="4">
    <source>
        <dbReference type="EMBL" id="SNZ03267.1"/>
    </source>
</evidence>
<gene>
    <name evidence="4" type="ORF">SAMN06269185_0232</name>
</gene>
<dbReference type="EMBL" id="OBEJ01000001">
    <property type="protein sequence ID" value="SNZ03267.1"/>
    <property type="molecule type" value="Genomic_DNA"/>
</dbReference>
<dbReference type="CDD" id="cd00293">
    <property type="entry name" value="USP-like"/>
    <property type="match status" value="1"/>
</dbReference>
<evidence type="ECO:0000259" key="3">
    <source>
        <dbReference type="Pfam" id="PF00582"/>
    </source>
</evidence>
<dbReference type="PANTHER" id="PTHR46268">
    <property type="entry name" value="STRESS RESPONSE PROTEIN NHAX"/>
    <property type="match status" value="1"/>
</dbReference>
<accession>A0A285N365</accession>
<dbReference type="Pfam" id="PF00582">
    <property type="entry name" value="Usp"/>
    <property type="match status" value="1"/>
</dbReference>
<evidence type="ECO:0000256" key="1">
    <source>
        <dbReference type="ARBA" id="ARBA00008791"/>
    </source>
</evidence>
<dbReference type="InterPro" id="IPR014729">
    <property type="entry name" value="Rossmann-like_a/b/a_fold"/>
</dbReference>
<dbReference type="PRINTS" id="PR01438">
    <property type="entry name" value="UNVRSLSTRESS"/>
</dbReference>
<reference evidence="4 5" key="1">
    <citation type="submission" date="2017-09" db="EMBL/GenBank/DDBJ databases">
        <authorList>
            <person name="Ehlers B."/>
            <person name="Leendertz F.H."/>
        </authorList>
    </citation>
    <scope>NUCLEOTIDE SEQUENCE [LARGE SCALE GENOMIC DNA]</scope>
    <source>
        <strain evidence="4 5">DSM 27208</strain>
    </source>
</reference>
<proteinExistence type="inferred from homology"/>
<evidence type="ECO:0000313" key="5">
    <source>
        <dbReference type="Proteomes" id="UP000219453"/>
    </source>
</evidence>
<dbReference type="OrthoDB" id="105697at2157"/>
<name>A0A285N365_NATPI</name>
<feature type="domain" description="UspA" evidence="3">
    <location>
        <begin position="1"/>
        <end position="139"/>
    </location>
</feature>
<keyword evidence="5" id="KW-1185">Reference proteome</keyword>
<dbReference type="Proteomes" id="UP000219453">
    <property type="component" value="Unassembled WGS sequence"/>
</dbReference>
<organism evidence="4 5">
    <name type="scientific">Natronoarchaeum philippinense</name>
    <dbReference type="NCBI Taxonomy" id="558529"/>
    <lineage>
        <taxon>Archaea</taxon>
        <taxon>Methanobacteriati</taxon>
        <taxon>Methanobacteriota</taxon>
        <taxon>Stenosarchaea group</taxon>
        <taxon>Halobacteria</taxon>
        <taxon>Halobacteriales</taxon>
        <taxon>Natronoarchaeaceae</taxon>
    </lineage>
</organism>
<dbReference type="Gene3D" id="3.40.50.620">
    <property type="entry name" value="HUPs"/>
    <property type="match status" value="1"/>
</dbReference>
<feature type="coiled-coil region" evidence="2">
    <location>
        <begin position="49"/>
        <end position="76"/>
    </location>
</feature>
<dbReference type="InterPro" id="IPR006016">
    <property type="entry name" value="UspA"/>
</dbReference>
<dbReference type="SUPFAM" id="SSF52402">
    <property type="entry name" value="Adenine nucleotide alpha hydrolases-like"/>
    <property type="match status" value="1"/>
</dbReference>
<sequence length="139" mass="15257">MYDTILIPTDGSDSANRAIEHGLSLAREYDSTIHTMYVVDTSRYGEPALSSAEIVLDELEQRGQDLTDDVAERADNDGIETVGEVRHGRPDAEIVGYADAVDADVIVIGFQGHSHRRPNNVGSVTDRVIRSTDRPVFMV</sequence>
<dbReference type="PANTHER" id="PTHR46268:SF6">
    <property type="entry name" value="UNIVERSAL STRESS PROTEIN UP12"/>
    <property type="match status" value="1"/>
</dbReference>
<protein>
    <submittedName>
        <fullName evidence="4">Nucleotide-binding universal stress protein, UspA family</fullName>
    </submittedName>
</protein>
<keyword evidence="2" id="KW-0175">Coiled coil</keyword>